<dbReference type="Gene3D" id="1.10.3720.10">
    <property type="entry name" value="MetI-like"/>
    <property type="match status" value="1"/>
</dbReference>
<dbReference type="InterPro" id="IPR045621">
    <property type="entry name" value="BPD_transp_1_N"/>
</dbReference>
<dbReference type="Pfam" id="PF19300">
    <property type="entry name" value="BPD_transp_1_N"/>
    <property type="match status" value="1"/>
</dbReference>
<name>A0A918SDK3_9HYPH</name>
<sequence>MGRYILTRIGWGIVTLLAILTLFFLARLTGDPVRLLLPDQATQADVEAMRNALGLNGPLIEQYWTFITGALTGDVGDSIRQQRPALELVLERLPATLELAISSFLLGFIAALGLAVAGEISGNRKLRSALLWAATFRQSVPPYLFGILLILILSVNMGLLPAIGRSSLASYVIPVLTMATFEVALYLRLFNTFFDEMRANDWVRTAIAKGVSRPRLVVRHMLPNALLPVITVAGLNLGILVGGTVVLEMVFNWPGIGRLIVQGVTQRDYPIVQAGVVVTATVFILINIVVDLLYALLDPRVRLA</sequence>
<dbReference type="PANTHER" id="PTHR43163:SF6">
    <property type="entry name" value="DIPEPTIDE TRANSPORT SYSTEM PERMEASE PROTEIN DPPB-RELATED"/>
    <property type="match status" value="1"/>
</dbReference>
<evidence type="ECO:0000256" key="2">
    <source>
        <dbReference type="ARBA" id="ARBA00022448"/>
    </source>
</evidence>
<protein>
    <submittedName>
        <fullName evidence="9">Peptide ABC transporter permease</fullName>
    </submittedName>
</protein>
<comment type="caution">
    <text evidence="9">The sequence shown here is derived from an EMBL/GenBank/DDBJ whole genome shotgun (WGS) entry which is preliminary data.</text>
</comment>
<comment type="similarity">
    <text evidence="7">Belongs to the binding-protein-dependent transport system permease family.</text>
</comment>
<dbReference type="PANTHER" id="PTHR43163">
    <property type="entry name" value="DIPEPTIDE TRANSPORT SYSTEM PERMEASE PROTEIN DPPB-RELATED"/>
    <property type="match status" value="1"/>
</dbReference>
<dbReference type="Proteomes" id="UP000646579">
    <property type="component" value="Unassembled WGS sequence"/>
</dbReference>
<dbReference type="GO" id="GO:0055085">
    <property type="term" value="P:transmembrane transport"/>
    <property type="evidence" value="ECO:0007669"/>
    <property type="project" value="InterPro"/>
</dbReference>
<evidence type="ECO:0000256" key="1">
    <source>
        <dbReference type="ARBA" id="ARBA00004651"/>
    </source>
</evidence>
<dbReference type="RefSeq" id="WP_189427046.1">
    <property type="nucleotide sequence ID" value="NZ_BMZE01000004.1"/>
</dbReference>
<dbReference type="Pfam" id="PF00528">
    <property type="entry name" value="BPD_transp_1"/>
    <property type="match status" value="1"/>
</dbReference>
<feature type="transmembrane region" description="Helical" evidence="7">
    <location>
        <begin position="271"/>
        <end position="297"/>
    </location>
</feature>
<organism evidence="9 10">
    <name type="scientific">Devosia pacifica</name>
    <dbReference type="NCBI Taxonomy" id="1335967"/>
    <lineage>
        <taxon>Bacteria</taxon>
        <taxon>Pseudomonadati</taxon>
        <taxon>Pseudomonadota</taxon>
        <taxon>Alphaproteobacteria</taxon>
        <taxon>Hyphomicrobiales</taxon>
        <taxon>Devosiaceae</taxon>
        <taxon>Devosia</taxon>
    </lineage>
</organism>
<evidence type="ECO:0000313" key="9">
    <source>
        <dbReference type="EMBL" id="GHA35678.1"/>
    </source>
</evidence>
<reference evidence="9" key="2">
    <citation type="submission" date="2020-09" db="EMBL/GenBank/DDBJ databases">
        <authorList>
            <person name="Sun Q."/>
            <person name="Kim S."/>
        </authorList>
    </citation>
    <scope>NUCLEOTIDE SEQUENCE</scope>
    <source>
        <strain evidence="9">KCTC 32437</strain>
    </source>
</reference>
<feature type="transmembrane region" description="Helical" evidence="7">
    <location>
        <begin position="169"/>
        <end position="189"/>
    </location>
</feature>
<evidence type="ECO:0000259" key="8">
    <source>
        <dbReference type="PROSITE" id="PS50928"/>
    </source>
</evidence>
<dbReference type="SUPFAM" id="SSF161098">
    <property type="entry name" value="MetI-like"/>
    <property type="match status" value="1"/>
</dbReference>
<keyword evidence="4 7" id="KW-0812">Transmembrane</keyword>
<feature type="transmembrane region" description="Helical" evidence="7">
    <location>
        <begin position="9"/>
        <end position="28"/>
    </location>
</feature>
<keyword evidence="3" id="KW-1003">Cell membrane</keyword>
<proteinExistence type="inferred from homology"/>
<dbReference type="EMBL" id="BMZE01000004">
    <property type="protein sequence ID" value="GHA35678.1"/>
    <property type="molecule type" value="Genomic_DNA"/>
</dbReference>
<evidence type="ECO:0000313" key="10">
    <source>
        <dbReference type="Proteomes" id="UP000646579"/>
    </source>
</evidence>
<comment type="subcellular location">
    <subcellularLocation>
        <location evidence="1 7">Cell membrane</location>
        <topology evidence="1 7">Multi-pass membrane protein</topology>
    </subcellularLocation>
</comment>
<keyword evidence="5 7" id="KW-1133">Transmembrane helix</keyword>
<feature type="transmembrane region" description="Helical" evidence="7">
    <location>
        <begin position="225"/>
        <end position="251"/>
    </location>
</feature>
<keyword evidence="10" id="KW-1185">Reference proteome</keyword>
<feature type="domain" description="ABC transmembrane type-1" evidence="8">
    <location>
        <begin position="93"/>
        <end position="294"/>
    </location>
</feature>
<keyword evidence="6 7" id="KW-0472">Membrane</keyword>
<accession>A0A918SDK3</accession>
<evidence type="ECO:0000256" key="3">
    <source>
        <dbReference type="ARBA" id="ARBA00022475"/>
    </source>
</evidence>
<feature type="transmembrane region" description="Helical" evidence="7">
    <location>
        <begin position="99"/>
        <end position="122"/>
    </location>
</feature>
<feature type="transmembrane region" description="Helical" evidence="7">
    <location>
        <begin position="143"/>
        <end position="163"/>
    </location>
</feature>
<dbReference type="InterPro" id="IPR035906">
    <property type="entry name" value="MetI-like_sf"/>
</dbReference>
<dbReference type="InterPro" id="IPR000515">
    <property type="entry name" value="MetI-like"/>
</dbReference>
<evidence type="ECO:0000256" key="6">
    <source>
        <dbReference type="ARBA" id="ARBA00023136"/>
    </source>
</evidence>
<dbReference type="PROSITE" id="PS50928">
    <property type="entry name" value="ABC_TM1"/>
    <property type="match status" value="1"/>
</dbReference>
<dbReference type="AlphaFoldDB" id="A0A918SDK3"/>
<keyword evidence="2 7" id="KW-0813">Transport</keyword>
<evidence type="ECO:0000256" key="7">
    <source>
        <dbReference type="RuleBase" id="RU363032"/>
    </source>
</evidence>
<dbReference type="CDD" id="cd06261">
    <property type="entry name" value="TM_PBP2"/>
    <property type="match status" value="1"/>
</dbReference>
<evidence type="ECO:0000256" key="5">
    <source>
        <dbReference type="ARBA" id="ARBA00022989"/>
    </source>
</evidence>
<gene>
    <name evidence="9" type="ORF">GCM10007989_34610</name>
</gene>
<evidence type="ECO:0000256" key="4">
    <source>
        <dbReference type="ARBA" id="ARBA00022692"/>
    </source>
</evidence>
<reference evidence="9" key="1">
    <citation type="journal article" date="2014" name="Int. J. Syst. Evol. Microbiol.">
        <title>Complete genome sequence of Corynebacterium casei LMG S-19264T (=DSM 44701T), isolated from a smear-ripened cheese.</title>
        <authorList>
            <consortium name="US DOE Joint Genome Institute (JGI-PGF)"/>
            <person name="Walter F."/>
            <person name="Albersmeier A."/>
            <person name="Kalinowski J."/>
            <person name="Ruckert C."/>
        </authorList>
    </citation>
    <scope>NUCLEOTIDE SEQUENCE</scope>
    <source>
        <strain evidence="9">KCTC 32437</strain>
    </source>
</reference>
<dbReference type="GO" id="GO:0005886">
    <property type="term" value="C:plasma membrane"/>
    <property type="evidence" value="ECO:0007669"/>
    <property type="project" value="UniProtKB-SubCell"/>
</dbReference>